<evidence type="ECO:0000313" key="2">
    <source>
        <dbReference type="EMBL" id="KAJ1205329.1"/>
    </source>
</evidence>
<name>A0AAV7VZG1_PLEWA</name>
<evidence type="ECO:0000256" key="1">
    <source>
        <dbReference type="SAM" id="MobiDB-lite"/>
    </source>
</evidence>
<proteinExistence type="predicted"/>
<organism evidence="2 3">
    <name type="scientific">Pleurodeles waltl</name>
    <name type="common">Iberian ribbed newt</name>
    <dbReference type="NCBI Taxonomy" id="8319"/>
    <lineage>
        <taxon>Eukaryota</taxon>
        <taxon>Metazoa</taxon>
        <taxon>Chordata</taxon>
        <taxon>Craniata</taxon>
        <taxon>Vertebrata</taxon>
        <taxon>Euteleostomi</taxon>
        <taxon>Amphibia</taxon>
        <taxon>Batrachia</taxon>
        <taxon>Caudata</taxon>
        <taxon>Salamandroidea</taxon>
        <taxon>Salamandridae</taxon>
        <taxon>Pleurodelinae</taxon>
        <taxon>Pleurodeles</taxon>
    </lineage>
</organism>
<feature type="region of interest" description="Disordered" evidence="1">
    <location>
        <begin position="1"/>
        <end position="29"/>
    </location>
</feature>
<evidence type="ECO:0000313" key="3">
    <source>
        <dbReference type="Proteomes" id="UP001066276"/>
    </source>
</evidence>
<accession>A0AAV7VZG1</accession>
<dbReference type="EMBL" id="JANPWB010000002">
    <property type="protein sequence ID" value="KAJ1205329.1"/>
    <property type="molecule type" value="Genomic_DNA"/>
</dbReference>
<protein>
    <submittedName>
        <fullName evidence="2">Uncharacterized protein</fullName>
    </submittedName>
</protein>
<gene>
    <name evidence="2" type="ORF">NDU88_000764</name>
</gene>
<keyword evidence="3" id="KW-1185">Reference proteome</keyword>
<reference evidence="2" key="1">
    <citation type="journal article" date="2022" name="bioRxiv">
        <title>Sequencing and chromosome-scale assembly of the giantPleurodeles waltlgenome.</title>
        <authorList>
            <person name="Brown T."/>
            <person name="Elewa A."/>
            <person name="Iarovenko S."/>
            <person name="Subramanian E."/>
            <person name="Araus A.J."/>
            <person name="Petzold A."/>
            <person name="Susuki M."/>
            <person name="Suzuki K.-i.T."/>
            <person name="Hayashi T."/>
            <person name="Toyoda A."/>
            <person name="Oliveira C."/>
            <person name="Osipova E."/>
            <person name="Leigh N.D."/>
            <person name="Simon A."/>
            <person name="Yun M.H."/>
        </authorList>
    </citation>
    <scope>NUCLEOTIDE SEQUENCE</scope>
    <source>
        <strain evidence="2">20211129_DDA</strain>
        <tissue evidence="2">Liver</tissue>
    </source>
</reference>
<dbReference type="Proteomes" id="UP001066276">
    <property type="component" value="Chromosome 1_2"/>
</dbReference>
<dbReference type="AlphaFoldDB" id="A0AAV7VZG1"/>
<comment type="caution">
    <text evidence="2">The sequence shown here is derived from an EMBL/GenBank/DDBJ whole genome shotgun (WGS) entry which is preliminary data.</text>
</comment>
<sequence>MEMGRLKTSRMKRGGGASPGTVKPTWRPGTTLPLCVVDPEIDPRAILQAADTGSGVMVKNQGRKCTQANNLNKYTITMPAPGAETGIVDVGGDTEGGPTNHNHSLRENMEAIPSLRGTLETKLDAVNLLKADLRKVTEKVTMAETQINGLESVTKRVKDQVQTLTKQNSFIAAKVEDQEGRARHNNIQVSGIPEGAAGPSMKLFMVDLILKN</sequence>